<dbReference type="InterPro" id="IPR004143">
    <property type="entry name" value="BPL_LPL_catalytic"/>
</dbReference>
<name>B3RK56_TRIAD</name>
<dbReference type="EMBL" id="DS985241">
    <property type="protein sequence ID" value="EDV29382.1"/>
    <property type="molecule type" value="Genomic_DNA"/>
</dbReference>
<dbReference type="Gene3D" id="3.30.390.50">
    <property type="entry name" value="CO dehydrogenase flavoprotein, C-terminal domain"/>
    <property type="match status" value="1"/>
</dbReference>
<accession>B3RK56</accession>
<dbReference type="Proteomes" id="UP000009022">
    <property type="component" value="Unassembled WGS sequence"/>
</dbReference>
<dbReference type="OrthoDB" id="201621at2759"/>
<dbReference type="PANTHER" id="PTHR12561:SF3">
    <property type="entry name" value="LIPOYLTRANSFERASE 1, MITOCHONDRIAL"/>
    <property type="match status" value="1"/>
</dbReference>
<dbReference type="InParanoid" id="B3RK56"/>
<proteinExistence type="inferred from homology"/>
<dbReference type="PROSITE" id="PS51733">
    <property type="entry name" value="BPL_LPL_CATALYTIC"/>
    <property type="match status" value="1"/>
</dbReference>
<dbReference type="CTD" id="6748989"/>
<evidence type="ECO:0000256" key="1">
    <source>
        <dbReference type="ARBA" id="ARBA00005085"/>
    </source>
</evidence>
<dbReference type="STRING" id="10228.B3RK56"/>
<dbReference type="FunCoup" id="B3RK56">
    <property type="interactions" value="1108"/>
</dbReference>
<gene>
    <name evidence="4" type="ORF">TRIADDRAFT_51631</name>
</gene>
<dbReference type="InterPro" id="IPR045864">
    <property type="entry name" value="aa-tRNA-synth_II/BPL/LPL"/>
</dbReference>
<dbReference type="Pfam" id="PF21948">
    <property type="entry name" value="LplA-B_cat"/>
    <property type="match status" value="2"/>
</dbReference>
<dbReference type="AlphaFoldDB" id="B3RK56"/>
<dbReference type="GO" id="GO:0017118">
    <property type="term" value="F:lipoyltransferase activity"/>
    <property type="evidence" value="ECO:0000318"/>
    <property type="project" value="GO_Central"/>
</dbReference>
<evidence type="ECO:0000313" key="4">
    <source>
        <dbReference type="EMBL" id="EDV29382.1"/>
    </source>
</evidence>
<dbReference type="InterPro" id="IPR004562">
    <property type="entry name" value="LipoylTrfase_LipoateP_Ligase"/>
</dbReference>
<organism evidence="4 5">
    <name type="scientific">Trichoplax adhaerens</name>
    <name type="common">Trichoplax reptans</name>
    <dbReference type="NCBI Taxonomy" id="10228"/>
    <lineage>
        <taxon>Eukaryota</taxon>
        <taxon>Metazoa</taxon>
        <taxon>Placozoa</taxon>
        <taxon>Uniplacotomia</taxon>
        <taxon>Trichoplacea</taxon>
        <taxon>Trichoplacidae</taxon>
        <taxon>Trichoplax</taxon>
    </lineage>
</organism>
<dbReference type="KEGG" id="tad:TRIADDRAFT_51631"/>
<reference evidence="4 5" key="1">
    <citation type="journal article" date="2008" name="Nature">
        <title>The Trichoplax genome and the nature of placozoans.</title>
        <authorList>
            <person name="Srivastava M."/>
            <person name="Begovic E."/>
            <person name="Chapman J."/>
            <person name="Putnam N.H."/>
            <person name="Hellsten U."/>
            <person name="Kawashima T."/>
            <person name="Kuo A."/>
            <person name="Mitros T."/>
            <person name="Salamov A."/>
            <person name="Carpenter M.L."/>
            <person name="Signorovitch A.Y."/>
            <person name="Moreno M.A."/>
            <person name="Kamm K."/>
            <person name="Grimwood J."/>
            <person name="Schmutz J."/>
            <person name="Shapiro H."/>
            <person name="Grigoriev I.V."/>
            <person name="Buss L.W."/>
            <person name="Schierwater B."/>
            <person name="Dellaporta S.L."/>
            <person name="Rokhsar D.S."/>
        </authorList>
    </citation>
    <scope>NUCLEOTIDE SEQUENCE [LARGE SCALE GENOMIC DNA]</scope>
    <source>
        <strain evidence="4 5">Grell-BS-1999</strain>
    </source>
</reference>
<feature type="domain" description="BPL/LPL catalytic" evidence="3">
    <location>
        <begin position="48"/>
        <end position="245"/>
    </location>
</feature>
<protein>
    <recommendedName>
        <fullName evidence="3">BPL/LPL catalytic domain-containing protein</fullName>
    </recommendedName>
</protein>
<comment type="pathway">
    <text evidence="1">Protein modification; protein lipoylation via exogenous pathway; protein N(6)-(lipoyl)lysine from lipoate: step 2/2.</text>
</comment>
<dbReference type="GeneID" id="6748989"/>
<evidence type="ECO:0000313" key="5">
    <source>
        <dbReference type="Proteomes" id="UP000009022"/>
    </source>
</evidence>
<comment type="similarity">
    <text evidence="2">Belongs to the LplA family.</text>
</comment>
<dbReference type="eggNOG" id="KOG3159">
    <property type="taxonomic scope" value="Eukaryota"/>
</dbReference>
<dbReference type="PANTHER" id="PTHR12561">
    <property type="entry name" value="LIPOATE-PROTEIN LIGASE"/>
    <property type="match status" value="1"/>
</dbReference>
<dbReference type="HOGENOM" id="CLU_022986_4_2_1"/>
<sequence length="245" mass="27827">MATSYNKIISRNLHLPLAQAVAFRSVSHNPYVNISLDDWFYQNYPLRSQHYPLLYLYRNHPCIVIGRHQNPWTECNSKLVGIYPDQVPLVRRRSGGGAVYHPEISGSASRLGRLVAYHHFTLLFHSKLQQLAQMLTPHTNGLRSNATASVRSSVINLSQINNAITYDNLCSKIASTFTKTFHPKINNEELLDINPNTESNYPGIASLRNELKSWDWIYGKTPDFEIHQSSNLSMGKVVCMISKSL</sequence>
<dbReference type="GO" id="GO:0005739">
    <property type="term" value="C:mitochondrion"/>
    <property type="evidence" value="ECO:0000318"/>
    <property type="project" value="GO_Central"/>
</dbReference>
<dbReference type="GO" id="GO:0005737">
    <property type="term" value="C:cytoplasm"/>
    <property type="evidence" value="ECO:0000318"/>
    <property type="project" value="GO_Central"/>
</dbReference>
<keyword evidence="5" id="KW-1185">Reference proteome</keyword>
<evidence type="ECO:0000259" key="3">
    <source>
        <dbReference type="PROSITE" id="PS51733"/>
    </source>
</evidence>
<dbReference type="OMA" id="WTECNSK"/>
<dbReference type="SUPFAM" id="SSF55681">
    <property type="entry name" value="Class II aaRS and biotin synthetases"/>
    <property type="match status" value="1"/>
</dbReference>
<dbReference type="GO" id="GO:0009249">
    <property type="term" value="P:protein lipoylation"/>
    <property type="evidence" value="ECO:0007669"/>
    <property type="project" value="InterPro"/>
</dbReference>
<dbReference type="UniPathway" id="UPA00537">
    <property type="reaction ID" value="UER00595"/>
</dbReference>
<dbReference type="PhylomeDB" id="B3RK56"/>
<dbReference type="Gene3D" id="3.30.930.10">
    <property type="entry name" value="Bira Bifunctional Protein, Domain 2"/>
    <property type="match status" value="2"/>
</dbReference>
<evidence type="ECO:0000256" key="2">
    <source>
        <dbReference type="ARBA" id="ARBA00008242"/>
    </source>
</evidence>
<dbReference type="RefSeq" id="XP_002108584.1">
    <property type="nucleotide sequence ID" value="XM_002108548.1"/>
</dbReference>